<proteinExistence type="inferred from homology"/>
<dbReference type="EMBL" id="JAKJXO020000001">
    <property type="protein sequence ID" value="KAL1612759.1"/>
    <property type="molecule type" value="Genomic_DNA"/>
</dbReference>
<protein>
    <recommendedName>
        <fullName evidence="7">Rhodopsin domain-containing protein</fullName>
    </recommendedName>
</protein>
<feature type="transmembrane region" description="Helical" evidence="6">
    <location>
        <begin position="21"/>
        <end position="40"/>
    </location>
</feature>
<evidence type="ECO:0000256" key="2">
    <source>
        <dbReference type="ARBA" id="ARBA00022692"/>
    </source>
</evidence>
<keyword evidence="9" id="KW-1185">Reference proteome</keyword>
<evidence type="ECO:0000256" key="6">
    <source>
        <dbReference type="SAM" id="Phobius"/>
    </source>
</evidence>
<comment type="similarity">
    <text evidence="5">Belongs to the SAT4 family.</text>
</comment>
<organism evidence="8 9">
    <name type="scientific">Paraconiothyrium brasiliense</name>
    <dbReference type="NCBI Taxonomy" id="300254"/>
    <lineage>
        <taxon>Eukaryota</taxon>
        <taxon>Fungi</taxon>
        <taxon>Dikarya</taxon>
        <taxon>Ascomycota</taxon>
        <taxon>Pezizomycotina</taxon>
        <taxon>Dothideomycetes</taxon>
        <taxon>Pleosporomycetidae</taxon>
        <taxon>Pleosporales</taxon>
        <taxon>Massarineae</taxon>
        <taxon>Didymosphaeriaceae</taxon>
        <taxon>Paraconiothyrium</taxon>
    </lineage>
</organism>
<evidence type="ECO:0000313" key="9">
    <source>
        <dbReference type="Proteomes" id="UP001521785"/>
    </source>
</evidence>
<dbReference type="PANTHER" id="PTHR33048">
    <property type="entry name" value="PTH11-LIKE INTEGRAL MEMBRANE PROTEIN (AFU_ORTHOLOGUE AFUA_5G11245)"/>
    <property type="match status" value="1"/>
</dbReference>
<reference evidence="8 9" key="1">
    <citation type="submission" date="2024-02" db="EMBL/GenBank/DDBJ databases">
        <title>De novo assembly and annotation of 12 fungi associated with fruit tree decline syndrome in Ontario, Canada.</title>
        <authorList>
            <person name="Sulman M."/>
            <person name="Ellouze W."/>
            <person name="Ilyukhin E."/>
        </authorList>
    </citation>
    <scope>NUCLEOTIDE SEQUENCE [LARGE SCALE GENOMIC DNA]</scope>
    <source>
        <strain evidence="8 9">M42-189</strain>
    </source>
</reference>
<evidence type="ECO:0000256" key="1">
    <source>
        <dbReference type="ARBA" id="ARBA00004141"/>
    </source>
</evidence>
<evidence type="ECO:0000259" key="7">
    <source>
        <dbReference type="Pfam" id="PF20684"/>
    </source>
</evidence>
<dbReference type="Pfam" id="PF20684">
    <property type="entry name" value="Fung_rhodopsin"/>
    <property type="match status" value="1"/>
</dbReference>
<feature type="transmembrane region" description="Helical" evidence="6">
    <location>
        <begin position="194"/>
        <end position="216"/>
    </location>
</feature>
<keyword evidence="2 6" id="KW-0812">Transmembrane</keyword>
<sequence>MIGARLISRRILLRSIKDLQIDDWVMGLFVTTCYTTFIVISNKYLKAGSNLEPPGFDWSALSVHDISRRLYGSRLMIVVEQMLILVIWACKSCLLVMYHRLTRTALHKEHIAIKLLAAYVVLGFVVMEVLYFAVWCRPFTEYYAVPTASKQCNTLVDHRITKTAFNISSDLIMLCIALQMLVRSSLPLKRKFVLCFIFSLGLFTIAAAVLSAYYGIHDPNTHIWLSWYLRELSMAIIVANIPFTWTILRELFEVDEFNGSNPQPWSYYPASRTTMNSNNARMSQATGPSMPTAHTHRDRLAVTSIGSQDTHCPTLIVSQFASKGSGESPAKSLKLEDLERDDLAQVGSYDFASVTLPKARDEDEISPVTL</sequence>
<keyword evidence="3 6" id="KW-1133">Transmembrane helix</keyword>
<evidence type="ECO:0000256" key="3">
    <source>
        <dbReference type="ARBA" id="ARBA00022989"/>
    </source>
</evidence>
<gene>
    <name evidence="8" type="ORF">SLS60_000988</name>
</gene>
<feature type="transmembrane region" description="Helical" evidence="6">
    <location>
        <begin position="228"/>
        <end position="248"/>
    </location>
</feature>
<accession>A0ABR3S7U4</accession>
<feature type="transmembrane region" description="Helical" evidence="6">
    <location>
        <begin position="75"/>
        <end position="99"/>
    </location>
</feature>
<evidence type="ECO:0000256" key="5">
    <source>
        <dbReference type="ARBA" id="ARBA00038359"/>
    </source>
</evidence>
<evidence type="ECO:0000256" key="4">
    <source>
        <dbReference type="ARBA" id="ARBA00023136"/>
    </source>
</evidence>
<feature type="domain" description="Rhodopsin" evidence="7">
    <location>
        <begin position="5"/>
        <end position="249"/>
    </location>
</feature>
<dbReference type="InterPro" id="IPR049326">
    <property type="entry name" value="Rhodopsin_dom_fungi"/>
</dbReference>
<name>A0ABR3S7U4_9PLEO</name>
<dbReference type="InterPro" id="IPR052337">
    <property type="entry name" value="SAT4-like"/>
</dbReference>
<evidence type="ECO:0000313" key="8">
    <source>
        <dbReference type="EMBL" id="KAL1612759.1"/>
    </source>
</evidence>
<keyword evidence="4 6" id="KW-0472">Membrane</keyword>
<feature type="transmembrane region" description="Helical" evidence="6">
    <location>
        <begin position="163"/>
        <end position="182"/>
    </location>
</feature>
<comment type="caution">
    <text evidence="8">The sequence shown here is derived from an EMBL/GenBank/DDBJ whole genome shotgun (WGS) entry which is preliminary data.</text>
</comment>
<feature type="transmembrane region" description="Helical" evidence="6">
    <location>
        <begin position="111"/>
        <end position="134"/>
    </location>
</feature>
<comment type="subcellular location">
    <subcellularLocation>
        <location evidence="1">Membrane</location>
        <topology evidence="1">Multi-pass membrane protein</topology>
    </subcellularLocation>
</comment>
<dbReference type="Proteomes" id="UP001521785">
    <property type="component" value="Unassembled WGS sequence"/>
</dbReference>
<dbReference type="PANTHER" id="PTHR33048:SF149">
    <property type="entry name" value="UBID FAMILY DECARBOXYLASE"/>
    <property type="match status" value="1"/>
</dbReference>